<protein>
    <recommendedName>
        <fullName evidence="3">STAS/SEC14 domain-containing protein</fullName>
    </recommendedName>
</protein>
<evidence type="ECO:0000313" key="1">
    <source>
        <dbReference type="EMBL" id="RYU81031.1"/>
    </source>
</evidence>
<reference evidence="1 2" key="1">
    <citation type="submission" date="2019-02" db="EMBL/GenBank/DDBJ databases">
        <title>Bacterial novel species isolated from soil.</title>
        <authorList>
            <person name="Jung H.-Y."/>
        </authorList>
    </citation>
    <scope>NUCLEOTIDE SEQUENCE [LARGE SCALE GENOMIC DNA]</scope>
    <source>
        <strain evidence="1 2">1-3-3-3</strain>
    </source>
</reference>
<dbReference type="RefSeq" id="WP_129920475.1">
    <property type="nucleotide sequence ID" value="NZ_SEWE01000011.1"/>
</dbReference>
<proteinExistence type="predicted"/>
<evidence type="ECO:0000313" key="2">
    <source>
        <dbReference type="Proteomes" id="UP000294155"/>
    </source>
</evidence>
<name>A0A4Q5LEU0_9BACT</name>
<comment type="caution">
    <text evidence="1">The sequence shown here is derived from an EMBL/GenBank/DDBJ whole genome shotgun (WGS) entry which is preliminary data.</text>
</comment>
<gene>
    <name evidence="1" type="ORF">EWM57_07260</name>
</gene>
<dbReference type="AlphaFoldDB" id="A0A4Q5LEU0"/>
<evidence type="ECO:0008006" key="3">
    <source>
        <dbReference type="Google" id="ProtNLM"/>
    </source>
</evidence>
<sequence>MHPDPTADLLTLTYRPDLGIFVGRWGCQPAVEALPAVYRELKQQALAAGCHYWLQDIRRRAFNDPQTTQWLLTDFFPEMSRLLGGRLAVAYLVGPALMEAIVNGPGFREPGAFDNQPYVVAFFGDEGQAIAWLNQQRLGSR</sequence>
<accession>A0A4Q5LEU0</accession>
<dbReference type="OrthoDB" id="884362at2"/>
<dbReference type="EMBL" id="SEWE01000011">
    <property type="protein sequence ID" value="RYU81031.1"/>
    <property type="molecule type" value="Genomic_DNA"/>
</dbReference>
<dbReference type="Proteomes" id="UP000294155">
    <property type="component" value="Unassembled WGS sequence"/>
</dbReference>
<organism evidence="1 2">
    <name type="scientific">Hymenobacter persicinus</name>
    <dbReference type="NCBI Taxonomy" id="2025506"/>
    <lineage>
        <taxon>Bacteria</taxon>
        <taxon>Pseudomonadati</taxon>
        <taxon>Bacteroidota</taxon>
        <taxon>Cytophagia</taxon>
        <taxon>Cytophagales</taxon>
        <taxon>Hymenobacteraceae</taxon>
        <taxon>Hymenobacter</taxon>
    </lineage>
</organism>
<keyword evidence="2" id="KW-1185">Reference proteome</keyword>